<accession>A0A3B0SB60</accession>
<dbReference type="AlphaFoldDB" id="A0A3B0SB60"/>
<keyword evidence="3" id="KW-1003">Cell membrane</keyword>
<dbReference type="InterPro" id="IPR017270">
    <property type="entry name" value="MotA/TolQ/ExbB-rel"/>
</dbReference>
<keyword evidence="5 8" id="KW-1133">Transmembrane helix</keyword>
<evidence type="ECO:0000256" key="8">
    <source>
        <dbReference type="SAM" id="Phobius"/>
    </source>
</evidence>
<dbReference type="GO" id="GO:0005886">
    <property type="term" value="C:plasma membrane"/>
    <property type="evidence" value="ECO:0007669"/>
    <property type="project" value="UniProtKB-SubCell"/>
</dbReference>
<sequence>LDQVLNAVRRERTEVSKENKAREAQFLRERNNQRAALNRVKAQVAAAEAESTRLEGVMDANKVIIEALDEELADKQGEFQELFGAARSAAADLNAQVKRSIISTQFPGRSETLVELAQTEKLPSEDQLRDLWDIMIQQIAEQAKTVTYQTRVVLASGETTDATVTRIGPFVAFSGGKYLTYGEGRLQFLARQPASDITSAANKVEKAKGDKFVRGAIDPSLGQLLDLSVQSPTPMERIDQGRFIGKVILVAAAVGMLIGIYKWVTLTMLAGAVRSQVRRKKPSKSNPLGRVMLAYENTQSNDVETVSLKLDDAILKELPKLESGLPLVKVLAATAPLLGLLGTVIGMINTFQAITLFGTGDPQIMASGISEALVTTVLGLIAAIPLLLLHSFAAGASKRVSQILEEQAAGIIAEHAESGRA</sequence>
<evidence type="ECO:0000256" key="3">
    <source>
        <dbReference type="ARBA" id="ARBA00022475"/>
    </source>
</evidence>
<feature type="transmembrane region" description="Helical" evidence="8">
    <location>
        <begin position="368"/>
        <end position="389"/>
    </location>
</feature>
<comment type="similarity">
    <text evidence="2">Belongs to the ExbB/TolQ family.</text>
</comment>
<evidence type="ECO:0000256" key="1">
    <source>
        <dbReference type="ARBA" id="ARBA00004651"/>
    </source>
</evidence>
<gene>
    <name evidence="10" type="ORF">MNBD_ALPHA05-316</name>
</gene>
<keyword evidence="7" id="KW-0175">Coiled coil</keyword>
<evidence type="ECO:0000256" key="7">
    <source>
        <dbReference type="SAM" id="Coils"/>
    </source>
</evidence>
<feature type="transmembrane region" description="Helical" evidence="8">
    <location>
        <begin position="327"/>
        <end position="348"/>
    </location>
</feature>
<proteinExistence type="inferred from homology"/>
<feature type="domain" description="MotA/TolQ/ExbB proton channel" evidence="9">
    <location>
        <begin position="289"/>
        <end position="405"/>
    </location>
</feature>
<dbReference type="Pfam" id="PF01618">
    <property type="entry name" value="MotA_ExbB"/>
    <property type="match status" value="1"/>
</dbReference>
<dbReference type="PANTHER" id="PTHR30625:SF11">
    <property type="entry name" value="MOTA_TOLQ_EXBB PROTON CHANNEL DOMAIN-CONTAINING PROTEIN"/>
    <property type="match status" value="1"/>
</dbReference>
<evidence type="ECO:0000256" key="2">
    <source>
        <dbReference type="ARBA" id="ARBA00010442"/>
    </source>
</evidence>
<protein>
    <submittedName>
        <fullName evidence="10">MotA/TolQ/ExbB proton channel family protein</fullName>
    </submittedName>
</protein>
<feature type="non-terminal residue" evidence="10">
    <location>
        <position position="1"/>
    </location>
</feature>
<keyword evidence="4 8" id="KW-0812">Transmembrane</keyword>
<dbReference type="PANTHER" id="PTHR30625">
    <property type="entry name" value="PROTEIN TOLQ"/>
    <property type="match status" value="1"/>
</dbReference>
<dbReference type="InterPro" id="IPR050790">
    <property type="entry name" value="ExbB/TolQ_transport"/>
</dbReference>
<evidence type="ECO:0000256" key="6">
    <source>
        <dbReference type="ARBA" id="ARBA00023136"/>
    </source>
</evidence>
<dbReference type="EMBL" id="UOEH01000395">
    <property type="protein sequence ID" value="VAW03421.1"/>
    <property type="molecule type" value="Genomic_DNA"/>
</dbReference>
<organism evidence="10">
    <name type="scientific">hydrothermal vent metagenome</name>
    <dbReference type="NCBI Taxonomy" id="652676"/>
    <lineage>
        <taxon>unclassified sequences</taxon>
        <taxon>metagenomes</taxon>
        <taxon>ecological metagenomes</taxon>
    </lineage>
</organism>
<evidence type="ECO:0000259" key="9">
    <source>
        <dbReference type="Pfam" id="PF01618"/>
    </source>
</evidence>
<feature type="coiled-coil region" evidence="7">
    <location>
        <begin position="30"/>
        <end position="57"/>
    </location>
</feature>
<keyword evidence="6 8" id="KW-0472">Membrane</keyword>
<reference evidence="10" key="1">
    <citation type="submission" date="2018-06" db="EMBL/GenBank/DDBJ databases">
        <authorList>
            <person name="Zhirakovskaya E."/>
        </authorList>
    </citation>
    <scope>NUCLEOTIDE SEQUENCE</scope>
</reference>
<dbReference type="PIRSF" id="PIRSF037714">
    <property type="entry name" value="TolR"/>
    <property type="match status" value="1"/>
</dbReference>
<evidence type="ECO:0000256" key="5">
    <source>
        <dbReference type="ARBA" id="ARBA00022989"/>
    </source>
</evidence>
<evidence type="ECO:0000313" key="10">
    <source>
        <dbReference type="EMBL" id="VAW03421.1"/>
    </source>
</evidence>
<dbReference type="InterPro" id="IPR002898">
    <property type="entry name" value="MotA_ExbB_proton_chnl"/>
</dbReference>
<dbReference type="GO" id="GO:0017038">
    <property type="term" value="P:protein import"/>
    <property type="evidence" value="ECO:0007669"/>
    <property type="project" value="TreeGrafter"/>
</dbReference>
<name>A0A3B0SB60_9ZZZZ</name>
<comment type="subcellular location">
    <subcellularLocation>
        <location evidence="1">Cell membrane</location>
        <topology evidence="1">Multi-pass membrane protein</topology>
    </subcellularLocation>
</comment>
<evidence type="ECO:0000256" key="4">
    <source>
        <dbReference type="ARBA" id="ARBA00022692"/>
    </source>
</evidence>
<feature type="transmembrane region" description="Helical" evidence="8">
    <location>
        <begin position="247"/>
        <end position="273"/>
    </location>
</feature>